<accession>A0A7T0FZC9</accession>
<dbReference type="EMBL" id="CP048685">
    <property type="protein sequence ID" value="QPJ61035.1"/>
    <property type="molecule type" value="Genomic_DNA"/>
</dbReference>
<dbReference type="PANTHER" id="PTHR11814">
    <property type="entry name" value="SULFATE TRANSPORTER"/>
    <property type="match status" value="1"/>
</dbReference>
<dbReference type="PROSITE" id="PS50801">
    <property type="entry name" value="STAS"/>
    <property type="match status" value="1"/>
</dbReference>
<dbReference type="Proteomes" id="UP000594688">
    <property type="component" value="Chromosome"/>
</dbReference>
<feature type="transmembrane region" description="Helical" evidence="5">
    <location>
        <begin position="316"/>
        <end position="334"/>
    </location>
</feature>
<keyword evidence="3 5" id="KW-1133">Transmembrane helix</keyword>
<evidence type="ECO:0000256" key="2">
    <source>
        <dbReference type="ARBA" id="ARBA00022692"/>
    </source>
</evidence>
<dbReference type="InterPro" id="IPR001902">
    <property type="entry name" value="SLC26A/SulP_fam"/>
</dbReference>
<dbReference type="GO" id="GO:0055085">
    <property type="term" value="P:transmembrane transport"/>
    <property type="evidence" value="ECO:0007669"/>
    <property type="project" value="InterPro"/>
</dbReference>
<dbReference type="CDD" id="cd07042">
    <property type="entry name" value="STAS_SulP_like_sulfate_transporter"/>
    <property type="match status" value="1"/>
</dbReference>
<comment type="subcellular location">
    <subcellularLocation>
        <location evidence="1">Membrane</location>
        <topology evidence="1">Multi-pass membrane protein</topology>
    </subcellularLocation>
</comment>
<feature type="transmembrane region" description="Helical" evidence="5">
    <location>
        <begin position="39"/>
        <end position="58"/>
    </location>
</feature>
<organism evidence="7 8">
    <name type="scientific">Candidatus Nitronauta litoralis</name>
    <dbReference type="NCBI Taxonomy" id="2705533"/>
    <lineage>
        <taxon>Bacteria</taxon>
        <taxon>Pseudomonadati</taxon>
        <taxon>Nitrospinota/Tectimicrobiota group</taxon>
        <taxon>Nitrospinota</taxon>
        <taxon>Nitrospinia</taxon>
        <taxon>Nitrospinales</taxon>
        <taxon>Nitrospinaceae</taxon>
        <taxon>Candidatus Nitronauta</taxon>
    </lineage>
</organism>
<evidence type="ECO:0000313" key="7">
    <source>
        <dbReference type="EMBL" id="QPJ61035.1"/>
    </source>
</evidence>
<dbReference type="Gene3D" id="3.30.750.24">
    <property type="entry name" value="STAS domain"/>
    <property type="match status" value="1"/>
</dbReference>
<dbReference type="Pfam" id="PF01740">
    <property type="entry name" value="STAS"/>
    <property type="match status" value="1"/>
</dbReference>
<reference evidence="7 8" key="1">
    <citation type="submission" date="2020-02" db="EMBL/GenBank/DDBJ databases">
        <title>Genomic and physiological characterization of two novel Nitrospinaceae genera.</title>
        <authorList>
            <person name="Mueller A.J."/>
            <person name="Jung M.-Y."/>
            <person name="Strachan C.R."/>
            <person name="Herbold C.W."/>
            <person name="Kirkegaard R.H."/>
            <person name="Daims H."/>
        </authorList>
    </citation>
    <scope>NUCLEOTIDE SEQUENCE [LARGE SCALE GENOMIC DNA]</scope>
    <source>
        <strain evidence="7">EB</strain>
    </source>
</reference>
<dbReference type="AlphaFoldDB" id="A0A7T0FZC9"/>
<proteinExistence type="predicted"/>
<feature type="transmembrane region" description="Helical" evidence="5">
    <location>
        <begin position="12"/>
        <end position="33"/>
    </location>
</feature>
<feature type="transmembrane region" description="Helical" evidence="5">
    <location>
        <begin position="234"/>
        <end position="257"/>
    </location>
</feature>
<feature type="transmembrane region" description="Helical" evidence="5">
    <location>
        <begin position="126"/>
        <end position="148"/>
    </location>
</feature>
<evidence type="ECO:0000313" key="8">
    <source>
        <dbReference type="Proteomes" id="UP000594688"/>
    </source>
</evidence>
<dbReference type="InterPro" id="IPR011547">
    <property type="entry name" value="SLC26A/SulP_dom"/>
</dbReference>
<evidence type="ECO:0000256" key="5">
    <source>
        <dbReference type="SAM" id="Phobius"/>
    </source>
</evidence>
<feature type="transmembrane region" description="Helical" evidence="5">
    <location>
        <begin position="195"/>
        <end position="214"/>
    </location>
</feature>
<feature type="transmembrane region" description="Helical" evidence="5">
    <location>
        <begin position="168"/>
        <end position="188"/>
    </location>
</feature>
<feature type="domain" description="STAS" evidence="6">
    <location>
        <begin position="432"/>
        <end position="543"/>
    </location>
</feature>
<dbReference type="InterPro" id="IPR036513">
    <property type="entry name" value="STAS_dom_sf"/>
</dbReference>
<dbReference type="Pfam" id="PF00916">
    <property type="entry name" value="Sulfate_transp"/>
    <property type="match status" value="1"/>
</dbReference>
<protein>
    <submittedName>
        <fullName evidence="7">SulP family inorganic anion transporter</fullName>
    </submittedName>
</protein>
<feature type="transmembrane region" description="Helical" evidence="5">
    <location>
        <begin position="371"/>
        <end position="404"/>
    </location>
</feature>
<name>A0A7T0FZC9_9BACT</name>
<evidence type="ECO:0000259" key="6">
    <source>
        <dbReference type="PROSITE" id="PS50801"/>
    </source>
</evidence>
<dbReference type="GO" id="GO:0016020">
    <property type="term" value="C:membrane"/>
    <property type="evidence" value="ECO:0007669"/>
    <property type="project" value="UniProtKB-SubCell"/>
</dbReference>
<evidence type="ECO:0000256" key="1">
    <source>
        <dbReference type="ARBA" id="ARBA00004141"/>
    </source>
</evidence>
<feature type="transmembrane region" description="Helical" evidence="5">
    <location>
        <begin position="93"/>
        <end position="114"/>
    </location>
</feature>
<keyword evidence="4 5" id="KW-0472">Membrane</keyword>
<evidence type="ECO:0000256" key="4">
    <source>
        <dbReference type="ARBA" id="ARBA00023136"/>
    </source>
</evidence>
<sequence>MKFKTTVGFNNISGDVFGGITAGIVALPLALAFGVQSGLGAIAGLYGAIALGIVASLLGGTPSQISGPTGPMTVVCSLIVISAIEQAGSLEAAFGTILAIFVLAGVFLLVFGLLRLGVYIQYIPYPVVSGFMSGIGVIIIILQVFPFMGQPSPKSIVNVFKELPAGLSQLNIEAVLVASATIAIIYIFPRITKAVPSALVALLIITSLSTWGEFNVPIIGDIPSGLPDIKLGEIHFSALGTGLIIKLALTLALLGAIDSLLTSVIADNVTKTKHNSNQELIGQGLGNILAGAIGGLPGAGATMRTLVNINSGGKTGLSGMVHGAVLLAVLLGLGPYASLIPLPVLAGILITVGIGIIDYKGLRHLKQVPRADAIVMILVLGLTVFVDLIQAVATGMILASILFMKQMSDQVTAEVKIIPLRNFVPEFDWDDEKIPESISNKIYVKHFNGPIFFGFAPAFQEIAKKLPDIRVVIFRMKRVPHIDQTGLYAMEEVIRTLEGRKIAVVFSGLQDQPRRMLHRINIIPSLVPEHYCFESFQQCVDWIERELTDTHLDDMDRFFDELGEKSHRLDPRFRL</sequence>
<feature type="transmembrane region" description="Helical" evidence="5">
    <location>
        <begin position="70"/>
        <end position="87"/>
    </location>
</feature>
<dbReference type="InterPro" id="IPR002645">
    <property type="entry name" value="STAS_dom"/>
</dbReference>
<dbReference type="SUPFAM" id="SSF52091">
    <property type="entry name" value="SpoIIaa-like"/>
    <property type="match status" value="1"/>
</dbReference>
<evidence type="ECO:0000256" key="3">
    <source>
        <dbReference type="ARBA" id="ARBA00022989"/>
    </source>
</evidence>
<dbReference type="KEGG" id="nli:G3M70_03675"/>
<gene>
    <name evidence="7" type="ORF">G3M70_03675</name>
</gene>
<keyword evidence="2 5" id="KW-0812">Transmembrane</keyword>